<evidence type="ECO:0000313" key="1">
    <source>
        <dbReference type="EMBL" id="KAF2885160.1"/>
    </source>
</evidence>
<accession>A0A8K0CJP5</accession>
<evidence type="ECO:0000313" key="2">
    <source>
        <dbReference type="Proteomes" id="UP000801492"/>
    </source>
</evidence>
<dbReference type="EMBL" id="VTPC01090026">
    <property type="protein sequence ID" value="KAF2885160.1"/>
    <property type="molecule type" value="Genomic_DNA"/>
</dbReference>
<dbReference type="PANTHER" id="PTHR47027:SF8">
    <property type="entry name" value="RIBONUCLEASE H"/>
    <property type="match status" value="1"/>
</dbReference>
<dbReference type="PANTHER" id="PTHR47027">
    <property type="entry name" value="REVERSE TRANSCRIPTASE DOMAIN-CONTAINING PROTEIN"/>
    <property type="match status" value="1"/>
</dbReference>
<keyword evidence="2" id="KW-1185">Reference proteome</keyword>
<protein>
    <submittedName>
        <fullName evidence="1">Uncharacterized protein</fullName>
    </submittedName>
</protein>
<dbReference type="Proteomes" id="UP000801492">
    <property type="component" value="Unassembled WGS sequence"/>
</dbReference>
<sequence length="120" mass="13841">MMLKLEGNPVHVNDKTDNTKEEIEEFVQFSKILKNTHEASIIMGDINAKVELEQNIRWLDHMILVNGEAINNIRYANDTTLITNSQEGLQKLMNEVTQEGERCGLRLNYKEDKVMAITHK</sequence>
<name>A0A8K0CJP5_IGNLU</name>
<dbReference type="OrthoDB" id="6631388at2759"/>
<organism evidence="1 2">
    <name type="scientific">Ignelater luminosus</name>
    <name type="common">Cucubano</name>
    <name type="synonym">Pyrophorus luminosus</name>
    <dbReference type="NCBI Taxonomy" id="2038154"/>
    <lineage>
        <taxon>Eukaryota</taxon>
        <taxon>Metazoa</taxon>
        <taxon>Ecdysozoa</taxon>
        <taxon>Arthropoda</taxon>
        <taxon>Hexapoda</taxon>
        <taxon>Insecta</taxon>
        <taxon>Pterygota</taxon>
        <taxon>Neoptera</taxon>
        <taxon>Endopterygota</taxon>
        <taxon>Coleoptera</taxon>
        <taxon>Polyphaga</taxon>
        <taxon>Elateriformia</taxon>
        <taxon>Elateroidea</taxon>
        <taxon>Elateridae</taxon>
        <taxon>Agrypninae</taxon>
        <taxon>Pyrophorini</taxon>
        <taxon>Ignelater</taxon>
    </lineage>
</organism>
<comment type="caution">
    <text evidence="1">The sequence shown here is derived from an EMBL/GenBank/DDBJ whole genome shotgun (WGS) entry which is preliminary data.</text>
</comment>
<reference evidence="1" key="1">
    <citation type="submission" date="2019-08" db="EMBL/GenBank/DDBJ databases">
        <title>The genome of the North American firefly Photinus pyralis.</title>
        <authorList>
            <consortium name="Photinus pyralis genome working group"/>
            <person name="Fallon T.R."/>
            <person name="Sander Lower S.E."/>
            <person name="Weng J.-K."/>
        </authorList>
    </citation>
    <scope>NUCLEOTIDE SEQUENCE</scope>
    <source>
        <strain evidence="1">TRF0915ILg1</strain>
        <tissue evidence="1">Whole body</tissue>
    </source>
</reference>
<dbReference type="AlphaFoldDB" id="A0A8K0CJP5"/>
<proteinExistence type="predicted"/>
<gene>
    <name evidence="1" type="ORF">ILUMI_21005</name>
</gene>